<accession>A0ABN8A7P9</accession>
<feature type="domain" description="Peptidase S8/S53" evidence="11">
    <location>
        <begin position="206"/>
        <end position="644"/>
    </location>
</feature>
<evidence type="ECO:0000256" key="5">
    <source>
        <dbReference type="ARBA" id="ARBA00022729"/>
    </source>
</evidence>
<keyword evidence="7 8" id="KW-0720">Serine protease</keyword>
<dbReference type="InterPro" id="IPR010259">
    <property type="entry name" value="S8pro/Inhibitor_I9"/>
</dbReference>
<gene>
    <name evidence="14" type="ORF">BACCIP111883_01938</name>
</gene>
<reference evidence="14 15" key="1">
    <citation type="submission" date="2021-10" db="EMBL/GenBank/DDBJ databases">
        <authorList>
            <person name="Criscuolo A."/>
        </authorList>
    </citation>
    <scope>NUCLEOTIDE SEQUENCE [LARGE SCALE GENOMIC DNA]</scope>
    <source>
        <strain evidence="15">CIP 111883</strain>
    </source>
</reference>
<dbReference type="SUPFAM" id="SSF52025">
    <property type="entry name" value="PA domain"/>
    <property type="match status" value="1"/>
</dbReference>
<feature type="signal peptide" evidence="10">
    <location>
        <begin position="1"/>
        <end position="30"/>
    </location>
</feature>
<evidence type="ECO:0000256" key="9">
    <source>
        <dbReference type="RuleBase" id="RU003355"/>
    </source>
</evidence>
<evidence type="ECO:0000313" key="15">
    <source>
        <dbReference type="Proteomes" id="UP000789833"/>
    </source>
</evidence>
<dbReference type="Gene3D" id="3.50.30.30">
    <property type="match status" value="1"/>
</dbReference>
<dbReference type="InterPro" id="IPR036852">
    <property type="entry name" value="Peptidase_S8/S53_dom_sf"/>
</dbReference>
<dbReference type="Pfam" id="PF05922">
    <property type="entry name" value="Inhibitor_I9"/>
    <property type="match status" value="1"/>
</dbReference>
<dbReference type="InterPro" id="IPR058094">
    <property type="entry name" value="Ig-like_OmpL47-like"/>
</dbReference>
<keyword evidence="15" id="KW-1185">Reference proteome</keyword>
<feature type="active site" description="Charge relay system" evidence="8">
    <location>
        <position position="280"/>
    </location>
</feature>
<evidence type="ECO:0000256" key="2">
    <source>
        <dbReference type="ARBA" id="ARBA00022512"/>
    </source>
</evidence>
<sequence length="1221" mass="129951">MKSRRFRKYFSSLLVFAMIFSLLIPSAGFAESDSTKSLKEQLSGDTEMREYIAQQKAAMFNGPTLHADLKNLKSNKEISVIVQLDELPVAMVKGINKLQGKSFSKASEQGVKNKVAAQQKKVERELSKLGIKAKVGFTFDSAINGMVLTLKENDVDKLLAIDGVVLVEPDLEVQALSNPQSGNNGDYIESVNHLDIPAVWDLGYEGENVKVAVLDTGIDYDHPDFEGVYKGGFNFVPHTVGPTGYARDRAFNDPYETSPLDRPGNRAEFNANGSSFYTSHGTHVAGTIAAQGKNPHGMIGIAPKIELYAYRVLGAYGSGATSGIIAGIDKSVEEGMDIINLSLGGSSNSQIASDAIAINNAALAGVTAVIATGNSGPNRGTIGNPATAAFGIAVGNSTVKEDVITAVGTTIVGSNTVNSSLNLMGWEYGVKAEDTLSGGAKDLVAIGGWGEPKDYEGKDVEGKIAVVSRGTTPFVDKISAAKAAGAIGVIIYNNAAGHINVGLGDSFEFIPAFDMTREAGIALVNALNANQGQGKVTFDNYTYDKTSGDEMNSSSSRGPANPVFDIKPDVSAPGTNIFSTVPAYKKDFPNASFDKAYDRSTGTSMATPHVAAIAALLKSQHPEWTPFDIKVALSNTAKQLDPARFDVFAQGPGRVQPLQAATTEALAYSKDTTTYGNATRENVKGTITFGNVPTGNATTITKDVVVKNLTGNVSDYEVSVQVTKAATGSFAAATVTVDQTSFTLSDEKTLKVTLNVPAGSGTTGNELLGYVHLTNGKTKLLLPFAANFAPPAGLKSFSVDHLDVSPNGDGKLDSTTVRYEFWNRQATTYIELWDAANPEGGMYGDGYIGYLVAQSATTVGPKTYNFNGMYTPWGGIGQQKVPDGVYTIDITTAQAFSWTGPFYVKTTAPTIVTEDIYTANGADYKLSGSIQDSYINFKSTVEEVFGEDYDINSKLTVQYELVNSSGETVGSFPVNLAQDGTFETEISGLTLGDNTVKLTVVDAAQNSAERAFVITRVDSEAPITDISVEGQQGQNGWFTSDVTVTLSATDADSSVALTEYRIDEGAWNTYSNPFKLDKEGIQRIEYRSTDVAGNVETAKAYEVKIDKTAPKLVVTVDKPRLFPPNNKLETIKATIVSSDSHSGIQSVVLDSITVNESSSPTDIQGAEYGTHDTEFQVRATRNGNGNGRTYTILYLATDHAGHTTKAEATVIVPHDNGKKNN</sequence>
<organism evidence="14 15">
    <name type="scientific">Sutcliffiella rhizosphaerae</name>
    <dbReference type="NCBI Taxonomy" id="2880967"/>
    <lineage>
        <taxon>Bacteria</taxon>
        <taxon>Bacillati</taxon>
        <taxon>Bacillota</taxon>
        <taxon>Bacilli</taxon>
        <taxon>Bacillales</taxon>
        <taxon>Bacillaceae</taxon>
        <taxon>Sutcliffiella</taxon>
    </lineage>
</organism>
<evidence type="ECO:0000256" key="10">
    <source>
        <dbReference type="SAM" id="SignalP"/>
    </source>
</evidence>
<protein>
    <recommendedName>
        <fullName evidence="16">Peptidase S8</fullName>
    </recommendedName>
</protein>
<dbReference type="PROSITE" id="PS51892">
    <property type="entry name" value="SUBTILASE"/>
    <property type="match status" value="1"/>
</dbReference>
<evidence type="ECO:0000313" key="14">
    <source>
        <dbReference type="EMBL" id="CAG9621166.1"/>
    </source>
</evidence>
<evidence type="ECO:0000259" key="11">
    <source>
        <dbReference type="Pfam" id="PF00082"/>
    </source>
</evidence>
<evidence type="ECO:0000259" key="13">
    <source>
        <dbReference type="Pfam" id="PF05922"/>
    </source>
</evidence>
<dbReference type="PANTHER" id="PTHR43806">
    <property type="entry name" value="PEPTIDASE S8"/>
    <property type="match status" value="1"/>
</dbReference>
<comment type="similarity">
    <text evidence="1 8 9">Belongs to the peptidase S8 family.</text>
</comment>
<dbReference type="PANTHER" id="PTHR43806:SF65">
    <property type="entry name" value="SERINE PROTEASE APRX"/>
    <property type="match status" value="1"/>
</dbReference>
<dbReference type="Gene3D" id="3.30.70.80">
    <property type="entry name" value="Peptidase S8 propeptide/proteinase inhibitor I9"/>
    <property type="match status" value="1"/>
</dbReference>
<proteinExistence type="inferred from homology"/>
<dbReference type="InterPro" id="IPR046450">
    <property type="entry name" value="PA_dom_sf"/>
</dbReference>
<evidence type="ECO:0000256" key="1">
    <source>
        <dbReference type="ARBA" id="ARBA00011073"/>
    </source>
</evidence>
<dbReference type="NCBIfam" id="NF047446">
    <property type="entry name" value="barrel_OmpL47"/>
    <property type="match status" value="1"/>
</dbReference>
<dbReference type="InterPro" id="IPR015500">
    <property type="entry name" value="Peptidase_S8_subtilisin-rel"/>
</dbReference>
<dbReference type="InterPro" id="IPR022398">
    <property type="entry name" value="Peptidase_S8_His-AS"/>
</dbReference>
<evidence type="ECO:0008006" key="16">
    <source>
        <dbReference type="Google" id="ProtNLM"/>
    </source>
</evidence>
<evidence type="ECO:0000256" key="8">
    <source>
        <dbReference type="PROSITE-ProRule" id="PRU01240"/>
    </source>
</evidence>
<evidence type="ECO:0000256" key="3">
    <source>
        <dbReference type="ARBA" id="ARBA00022525"/>
    </source>
</evidence>
<dbReference type="InterPro" id="IPR000209">
    <property type="entry name" value="Peptidase_S8/S53_dom"/>
</dbReference>
<dbReference type="PROSITE" id="PS00137">
    <property type="entry name" value="SUBTILASE_HIS"/>
    <property type="match status" value="1"/>
</dbReference>
<dbReference type="Gene3D" id="3.30.1920.20">
    <property type="match status" value="1"/>
</dbReference>
<dbReference type="InterPro" id="IPR023827">
    <property type="entry name" value="Peptidase_S8_Asp-AS"/>
</dbReference>
<comment type="caution">
    <text evidence="14">The sequence shown here is derived from an EMBL/GenBank/DDBJ whole genome shotgun (WGS) entry which is preliminary data.</text>
</comment>
<dbReference type="InterPro" id="IPR003137">
    <property type="entry name" value="PA_domain"/>
</dbReference>
<evidence type="ECO:0000256" key="7">
    <source>
        <dbReference type="ARBA" id="ARBA00022825"/>
    </source>
</evidence>
<dbReference type="Gene3D" id="3.40.50.200">
    <property type="entry name" value="Peptidase S8/S53 domain"/>
    <property type="match status" value="1"/>
</dbReference>
<evidence type="ECO:0000256" key="6">
    <source>
        <dbReference type="ARBA" id="ARBA00022801"/>
    </source>
</evidence>
<dbReference type="PROSITE" id="PS00138">
    <property type="entry name" value="SUBTILASE_SER"/>
    <property type="match status" value="1"/>
</dbReference>
<dbReference type="EMBL" id="CAKJTJ010000008">
    <property type="protein sequence ID" value="CAG9621166.1"/>
    <property type="molecule type" value="Genomic_DNA"/>
</dbReference>
<keyword evidence="2" id="KW-0134">Cell wall</keyword>
<feature type="active site" description="Charge relay system" evidence="8">
    <location>
        <position position="215"/>
    </location>
</feature>
<dbReference type="CDD" id="cd02133">
    <property type="entry name" value="PA_C5a_like"/>
    <property type="match status" value="1"/>
</dbReference>
<evidence type="ECO:0000259" key="12">
    <source>
        <dbReference type="Pfam" id="PF02225"/>
    </source>
</evidence>
<feature type="domain" description="PA" evidence="12">
    <location>
        <begin position="448"/>
        <end position="523"/>
    </location>
</feature>
<evidence type="ECO:0000256" key="4">
    <source>
        <dbReference type="ARBA" id="ARBA00022670"/>
    </source>
</evidence>
<name>A0ABN8A7P9_9BACI</name>
<feature type="domain" description="Inhibitor I9" evidence="13">
    <location>
        <begin position="81"/>
        <end position="174"/>
    </location>
</feature>
<keyword evidence="6 8" id="KW-0378">Hydrolase</keyword>
<dbReference type="PRINTS" id="PR00723">
    <property type="entry name" value="SUBTILISIN"/>
</dbReference>
<feature type="active site" description="Charge relay system" evidence="8">
    <location>
        <position position="604"/>
    </location>
</feature>
<dbReference type="SUPFAM" id="SSF52743">
    <property type="entry name" value="Subtilisin-like"/>
    <property type="match status" value="1"/>
</dbReference>
<keyword evidence="3" id="KW-0964">Secreted</keyword>
<feature type="chain" id="PRO_5046373721" description="Peptidase S8" evidence="10">
    <location>
        <begin position="31"/>
        <end position="1221"/>
    </location>
</feature>
<dbReference type="InterPro" id="IPR023828">
    <property type="entry name" value="Peptidase_S8_Ser-AS"/>
</dbReference>
<dbReference type="Proteomes" id="UP000789833">
    <property type="component" value="Unassembled WGS sequence"/>
</dbReference>
<dbReference type="InterPro" id="IPR050131">
    <property type="entry name" value="Peptidase_S8_subtilisin-like"/>
</dbReference>
<dbReference type="RefSeq" id="WP_317987057.1">
    <property type="nucleotide sequence ID" value="NZ_CAKJTJ010000008.1"/>
</dbReference>
<keyword evidence="5 10" id="KW-0732">Signal</keyword>
<dbReference type="CDD" id="cd07474">
    <property type="entry name" value="Peptidases_S8_subtilisin_Vpr-like"/>
    <property type="match status" value="1"/>
</dbReference>
<dbReference type="InterPro" id="IPR037045">
    <property type="entry name" value="S8pro/Inhibitor_I9_sf"/>
</dbReference>
<dbReference type="Pfam" id="PF02225">
    <property type="entry name" value="PA"/>
    <property type="match status" value="1"/>
</dbReference>
<dbReference type="PROSITE" id="PS00136">
    <property type="entry name" value="SUBTILASE_ASP"/>
    <property type="match status" value="1"/>
</dbReference>
<keyword evidence="4 8" id="KW-0645">Protease</keyword>
<dbReference type="Pfam" id="PF00082">
    <property type="entry name" value="Peptidase_S8"/>
    <property type="match status" value="1"/>
</dbReference>
<dbReference type="InterPro" id="IPR034213">
    <property type="entry name" value="S8_Vpr-like"/>
</dbReference>